<dbReference type="Proteomes" id="UP001293254">
    <property type="component" value="Unassembled WGS sequence"/>
</dbReference>
<gene>
    <name evidence="2" type="ORF">Salat_2915200</name>
</gene>
<keyword evidence="1" id="KW-0472">Membrane</keyword>
<keyword evidence="1" id="KW-0812">Transmembrane</keyword>
<dbReference type="EMBL" id="JACGWO010000013">
    <property type="protein sequence ID" value="KAK4412681.1"/>
    <property type="molecule type" value="Genomic_DNA"/>
</dbReference>
<reference evidence="2" key="2">
    <citation type="journal article" date="2024" name="Plant">
        <title>Genomic evolution and insights into agronomic trait innovations of Sesamum species.</title>
        <authorList>
            <person name="Miao H."/>
            <person name="Wang L."/>
            <person name="Qu L."/>
            <person name="Liu H."/>
            <person name="Sun Y."/>
            <person name="Le M."/>
            <person name="Wang Q."/>
            <person name="Wei S."/>
            <person name="Zheng Y."/>
            <person name="Lin W."/>
            <person name="Duan Y."/>
            <person name="Cao H."/>
            <person name="Xiong S."/>
            <person name="Wang X."/>
            <person name="Wei L."/>
            <person name="Li C."/>
            <person name="Ma Q."/>
            <person name="Ju M."/>
            <person name="Zhao R."/>
            <person name="Li G."/>
            <person name="Mu C."/>
            <person name="Tian Q."/>
            <person name="Mei H."/>
            <person name="Zhang T."/>
            <person name="Gao T."/>
            <person name="Zhang H."/>
        </authorList>
    </citation>
    <scope>NUCLEOTIDE SEQUENCE</scope>
    <source>
        <strain evidence="2">3651</strain>
    </source>
</reference>
<evidence type="ECO:0000313" key="3">
    <source>
        <dbReference type="Proteomes" id="UP001293254"/>
    </source>
</evidence>
<proteinExistence type="predicted"/>
<sequence length="185" mass="21357">MDSRSKTENMKPGILFALFTGNLDYCGSAMGILTPYFFTTRMRAPNRQICPISGGFDKQLMKLNYMTLALRGPSSPSPITEKPLPLLMLDWIELLLASAGDHCFRPPKYPIYLWKYGNLEGKICDLENKLGRINENKMTTKNKLRSSIVTKELEGLLKDRQIKWKQHSKTEWLKKEDKKHNVFSR</sequence>
<protein>
    <submittedName>
        <fullName evidence="2">Uncharacterized protein</fullName>
    </submittedName>
</protein>
<evidence type="ECO:0000313" key="2">
    <source>
        <dbReference type="EMBL" id="KAK4412681.1"/>
    </source>
</evidence>
<evidence type="ECO:0000256" key="1">
    <source>
        <dbReference type="SAM" id="Phobius"/>
    </source>
</evidence>
<name>A0AAE1XJP4_9LAMI</name>
<reference evidence="2" key="1">
    <citation type="submission" date="2020-06" db="EMBL/GenBank/DDBJ databases">
        <authorList>
            <person name="Li T."/>
            <person name="Hu X."/>
            <person name="Zhang T."/>
            <person name="Song X."/>
            <person name="Zhang H."/>
            <person name="Dai N."/>
            <person name="Sheng W."/>
            <person name="Hou X."/>
            <person name="Wei L."/>
        </authorList>
    </citation>
    <scope>NUCLEOTIDE SEQUENCE</scope>
    <source>
        <strain evidence="2">3651</strain>
        <tissue evidence="2">Leaf</tissue>
    </source>
</reference>
<dbReference type="AlphaFoldDB" id="A0AAE1XJP4"/>
<keyword evidence="3" id="KW-1185">Reference proteome</keyword>
<accession>A0AAE1XJP4</accession>
<feature type="transmembrane region" description="Helical" evidence="1">
    <location>
        <begin position="14"/>
        <end position="38"/>
    </location>
</feature>
<comment type="caution">
    <text evidence="2">The sequence shown here is derived from an EMBL/GenBank/DDBJ whole genome shotgun (WGS) entry which is preliminary data.</text>
</comment>
<keyword evidence="1" id="KW-1133">Transmembrane helix</keyword>
<organism evidence="2 3">
    <name type="scientific">Sesamum alatum</name>
    <dbReference type="NCBI Taxonomy" id="300844"/>
    <lineage>
        <taxon>Eukaryota</taxon>
        <taxon>Viridiplantae</taxon>
        <taxon>Streptophyta</taxon>
        <taxon>Embryophyta</taxon>
        <taxon>Tracheophyta</taxon>
        <taxon>Spermatophyta</taxon>
        <taxon>Magnoliopsida</taxon>
        <taxon>eudicotyledons</taxon>
        <taxon>Gunneridae</taxon>
        <taxon>Pentapetalae</taxon>
        <taxon>asterids</taxon>
        <taxon>lamiids</taxon>
        <taxon>Lamiales</taxon>
        <taxon>Pedaliaceae</taxon>
        <taxon>Sesamum</taxon>
    </lineage>
</organism>